<dbReference type="PANTHER" id="PTHR11188:SF17">
    <property type="entry name" value="FI21816P1"/>
    <property type="match status" value="1"/>
</dbReference>
<keyword evidence="5" id="KW-1185">Reference proteome</keyword>
<feature type="domain" description="Arrestin C-terminal-like" evidence="3">
    <location>
        <begin position="162"/>
        <end position="292"/>
    </location>
</feature>
<evidence type="ECO:0000256" key="2">
    <source>
        <dbReference type="SAM" id="MobiDB-lite"/>
    </source>
</evidence>
<comment type="caution">
    <text evidence="4">The sequence shown here is derived from an EMBL/GenBank/DDBJ whole genome shotgun (WGS) entry which is preliminary data.</text>
</comment>
<dbReference type="GO" id="GO:0015031">
    <property type="term" value="P:protein transport"/>
    <property type="evidence" value="ECO:0007669"/>
    <property type="project" value="TreeGrafter"/>
</dbReference>
<feature type="region of interest" description="Disordered" evidence="2">
    <location>
        <begin position="300"/>
        <end position="338"/>
    </location>
</feature>
<dbReference type="InterPro" id="IPR014752">
    <property type="entry name" value="Arrestin-like_C"/>
</dbReference>
<accession>A0AAN8Q2K4</accession>
<dbReference type="Gene3D" id="2.60.40.640">
    <property type="match status" value="2"/>
</dbReference>
<dbReference type="SMART" id="SM01017">
    <property type="entry name" value="Arrestin_C"/>
    <property type="match status" value="1"/>
</dbReference>
<proteinExistence type="inferred from homology"/>
<evidence type="ECO:0000313" key="5">
    <source>
        <dbReference type="Proteomes" id="UP001347796"/>
    </source>
</evidence>
<dbReference type="Pfam" id="PF02752">
    <property type="entry name" value="Arrestin_C"/>
    <property type="match status" value="1"/>
</dbReference>
<dbReference type="InterPro" id="IPR011021">
    <property type="entry name" value="Arrestin-like_N"/>
</dbReference>
<dbReference type="GO" id="GO:0005737">
    <property type="term" value="C:cytoplasm"/>
    <property type="evidence" value="ECO:0007669"/>
    <property type="project" value="TreeGrafter"/>
</dbReference>
<dbReference type="Pfam" id="PF00339">
    <property type="entry name" value="Arrestin_N"/>
    <property type="match status" value="1"/>
</dbReference>
<dbReference type="EMBL" id="JAZGQO010000001">
    <property type="protein sequence ID" value="KAK6195237.1"/>
    <property type="molecule type" value="Genomic_DNA"/>
</dbReference>
<evidence type="ECO:0000313" key="4">
    <source>
        <dbReference type="EMBL" id="KAK6195237.1"/>
    </source>
</evidence>
<dbReference type="InterPro" id="IPR011022">
    <property type="entry name" value="Arrestin_C-like"/>
</dbReference>
<sequence>MLQVFVAFSKGVYYPGQLIEGRVIIEVKKETTIRGIDLYFNGAANVRWTETKTLEIKQYTKTRNYFSKHISLLKGNQTLSAGRSVYPFQYQLPDGIPSSFHGQYGGVEYRLKCVVDSPFKQVKIIADKKITVIHDLDLNTEPHARESPLLEKQMTLSGLYRTPGRINVTFKLDRCGYVPGQSIPIHATVENESSKTLKGSSVCLKQVVKYYAENKTKVACEVITRLSRGRIRPGNKEVWESESLLVPDVPFSRLPACPFIEICYVIMFAVDVGFLNPCVELSKDILIGSVPLRIGDVQREYNQQGQPSGTKDGIMQSKPGKLEITPTTSFRPVTPPPSYREVVLSEKHTLNKPYPGN</sequence>
<evidence type="ECO:0000259" key="3">
    <source>
        <dbReference type="SMART" id="SM01017"/>
    </source>
</evidence>
<gene>
    <name evidence="4" type="ORF">SNE40_000708</name>
</gene>
<dbReference type="Proteomes" id="UP001347796">
    <property type="component" value="Unassembled WGS sequence"/>
</dbReference>
<feature type="compositionally biased region" description="Polar residues" evidence="2">
    <location>
        <begin position="300"/>
        <end position="309"/>
    </location>
</feature>
<dbReference type="InterPro" id="IPR014756">
    <property type="entry name" value="Ig_E-set"/>
</dbReference>
<dbReference type="SUPFAM" id="SSF81296">
    <property type="entry name" value="E set domains"/>
    <property type="match status" value="2"/>
</dbReference>
<comment type="similarity">
    <text evidence="1">Belongs to the arrestin family.</text>
</comment>
<protein>
    <recommendedName>
        <fullName evidence="3">Arrestin C-terminal-like domain-containing protein</fullName>
    </recommendedName>
</protein>
<dbReference type="PANTHER" id="PTHR11188">
    <property type="entry name" value="ARRESTIN DOMAIN CONTAINING PROTEIN"/>
    <property type="match status" value="1"/>
</dbReference>
<evidence type="ECO:0000256" key="1">
    <source>
        <dbReference type="ARBA" id="ARBA00005298"/>
    </source>
</evidence>
<dbReference type="AlphaFoldDB" id="A0AAN8Q2K4"/>
<name>A0AAN8Q2K4_PATCE</name>
<dbReference type="InterPro" id="IPR050357">
    <property type="entry name" value="Arrestin_domain-protein"/>
</dbReference>
<organism evidence="4 5">
    <name type="scientific">Patella caerulea</name>
    <name type="common">Rayed Mediterranean limpet</name>
    <dbReference type="NCBI Taxonomy" id="87958"/>
    <lineage>
        <taxon>Eukaryota</taxon>
        <taxon>Metazoa</taxon>
        <taxon>Spiralia</taxon>
        <taxon>Lophotrochozoa</taxon>
        <taxon>Mollusca</taxon>
        <taxon>Gastropoda</taxon>
        <taxon>Patellogastropoda</taxon>
        <taxon>Patelloidea</taxon>
        <taxon>Patellidae</taxon>
        <taxon>Patella</taxon>
    </lineage>
</organism>
<reference evidence="4 5" key="1">
    <citation type="submission" date="2024-01" db="EMBL/GenBank/DDBJ databases">
        <title>The genome of the rayed Mediterranean limpet Patella caerulea (Linnaeus, 1758).</title>
        <authorList>
            <person name="Anh-Thu Weber A."/>
            <person name="Halstead-Nussloch G."/>
        </authorList>
    </citation>
    <scope>NUCLEOTIDE SEQUENCE [LARGE SCALE GENOMIC DNA]</scope>
    <source>
        <strain evidence="4">AATW-2023a</strain>
        <tissue evidence="4">Whole specimen</tissue>
    </source>
</reference>